<organism evidence="3 4">
    <name type="scientific">Corynebacterium variabile</name>
    <dbReference type="NCBI Taxonomy" id="1727"/>
    <lineage>
        <taxon>Bacteria</taxon>
        <taxon>Bacillati</taxon>
        <taxon>Actinomycetota</taxon>
        <taxon>Actinomycetes</taxon>
        <taxon>Mycobacteriales</taxon>
        <taxon>Corynebacteriaceae</taxon>
        <taxon>Corynebacterium</taxon>
    </lineage>
</organism>
<evidence type="ECO:0000256" key="2">
    <source>
        <dbReference type="SAM" id="Phobius"/>
    </source>
</evidence>
<reference evidence="3 4" key="1">
    <citation type="submission" date="2019-06" db="EMBL/GenBank/DDBJ databases">
        <title>Whole genome shotgun sequence of Corynebacterium variabile NBRC 15286.</title>
        <authorList>
            <person name="Hosoyama A."/>
            <person name="Uohara A."/>
            <person name="Ohji S."/>
            <person name="Ichikawa N."/>
        </authorList>
    </citation>
    <scope>NUCLEOTIDE SEQUENCE [LARGE SCALE GENOMIC DNA]</scope>
    <source>
        <strain evidence="3 4">NBRC 15286</strain>
    </source>
</reference>
<keyword evidence="2" id="KW-0812">Transmembrane</keyword>
<feature type="transmembrane region" description="Helical" evidence="2">
    <location>
        <begin position="89"/>
        <end position="109"/>
    </location>
</feature>
<dbReference type="GeneID" id="82888926"/>
<name>A0A4Y4C8Q5_9CORY</name>
<dbReference type="EMBL" id="BJNT01000029">
    <property type="protein sequence ID" value="GEC87543.1"/>
    <property type="molecule type" value="Genomic_DNA"/>
</dbReference>
<keyword evidence="2" id="KW-0472">Membrane</keyword>
<dbReference type="Proteomes" id="UP000319986">
    <property type="component" value="Unassembled WGS sequence"/>
</dbReference>
<dbReference type="AlphaFoldDB" id="A0A4Y4C8Q5"/>
<feature type="compositionally biased region" description="Polar residues" evidence="1">
    <location>
        <begin position="1"/>
        <end position="15"/>
    </location>
</feature>
<gene>
    <name evidence="3" type="ORF">CVA01_28570</name>
</gene>
<keyword evidence="2" id="KW-1133">Transmembrane helix</keyword>
<accession>A0A4Y4C8Q5</accession>
<evidence type="ECO:0000256" key="1">
    <source>
        <dbReference type="SAM" id="MobiDB-lite"/>
    </source>
</evidence>
<protein>
    <submittedName>
        <fullName evidence="3">Uncharacterized protein</fullName>
    </submittedName>
</protein>
<comment type="caution">
    <text evidence="3">The sequence shown here is derived from an EMBL/GenBank/DDBJ whole genome shotgun (WGS) entry which is preliminary data.</text>
</comment>
<feature type="transmembrane region" description="Helical" evidence="2">
    <location>
        <begin position="64"/>
        <end position="83"/>
    </location>
</feature>
<proteinExistence type="predicted"/>
<evidence type="ECO:0000313" key="4">
    <source>
        <dbReference type="Proteomes" id="UP000319986"/>
    </source>
</evidence>
<evidence type="ECO:0000313" key="3">
    <source>
        <dbReference type="EMBL" id="GEC87543.1"/>
    </source>
</evidence>
<feature type="region of interest" description="Disordered" evidence="1">
    <location>
        <begin position="1"/>
        <end position="49"/>
    </location>
</feature>
<dbReference type="RefSeq" id="WP_141331637.1">
    <property type="nucleotide sequence ID" value="NZ_BJNT01000029.1"/>
</dbReference>
<sequence length="116" mass="12184">MTTQPRHQRSGSATASAADRHRPRHATHPETCPMSPVRPDTPSGDIYGDEDQIARGGLGHVESIIFTCVCILLVVVVATLIGVNVHRSLGVAGDLVLAAVIVAVAGTCLQSSEVHR</sequence>